<feature type="compositionally biased region" description="Low complexity" evidence="1">
    <location>
        <begin position="86"/>
        <end position="97"/>
    </location>
</feature>
<gene>
    <name evidence="3" type="ORF">EYF80_031201</name>
</gene>
<evidence type="ECO:0000256" key="1">
    <source>
        <dbReference type="SAM" id="MobiDB-lite"/>
    </source>
</evidence>
<protein>
    <submittedName>
        <fullName evidence="3">Uncharacterized protein</fullName>
    </submittedName>
</protein>
<feature type="signal peptide" evidence="2">
    <location>
        <begin position="1"/>
        <end position="24"/>
    </location>
</feature>
<evidence type="ECO:0000256" key="2">
    <source>
        <dbReference type="SAM" id="SignalP"/>
    </source>
</evidence>
<comment type="caution">
    <text evidence="3">The sequence shown here is derived from an EMBL/GenBank/DDBJ whole genome shotgun (WGS) entry which is preliminary data.</text>
</comment>
<keyword evidence="4" id="KW-1185">Reference proteome</keyword>
<dbReference type="AlphaFoldDB" id="A0A4Z2GZ52"/>
<feature type="region of interest" description="Disordered" evidence="1">
    <location>
        <begin position="29"/>
        <end position="97"/>
    </location>
</feature>
<keyword evidence="2" id="KW-0732">Signal</keyword>
<name>A0A4Z2GZ52_9TELE</name>
<evidence type="ECO:0000313" key="4">
    <source>
        <dbReference type="Proteomes" id="UP000314294"/>
    </source>
</evidence>
<dbReference type="EMBL" id="SRLO01000375">
    <property type="protein sequence ID" value="TNN58581.1"/>
    <property type="molecule type" value="Genomic_DNA"/>
</dbReference>
<evidence type="ECO:0000313" key="3">
    <source>
        <dbReference type="EMBL" id="TNN58581.1"/>
    </source>
</evidence>
<feature type="compositionally biased region" description="Pro residues" evidence="1">
    <location>
        <begin position="31"/>
        <end position="40"/>
    </location>
</feature>
<organism evidence="3 4">
    <name type="scientific">Liparis tanakae</name>
    <name type="common">Tanaka's snailfish</name>
    <dbReference type="NCBI Taxonomy" id="230148"/>
    <lineage>
        <taxon>Eukaryota</taxon>
        <taxon>Metazoa</taxon>
        <taxon>Chordata</taxon>
        <taxon>Craniata</taxon>
        <taxon>Vertebrata</taxon>
        <taxon>Euteleostomi</taxon>
        <taxon>Actinopterygii</taxon>
        <taxon>Neopterygii</taxon>
        <taxon>Teleostei</taxon>
        <taxon>Neoteleostei</taxon>
        <taxon>Acanthomorphata</taxon>
        <taxon>Eupercaria</taxon>
        <taxon>Perciformes</taxon>
        <taxon>Cottioidei</taxon>
        <taxon>Cottales</taxon>
        <taxon>Liparidae</taxon>
        <taxon>Liparis</taxon>
    </lineage>
</organism>
<dbReference type="Proteomes" id="UP000314294">
    <property type="component" value="Unassembled WGS sequence"/>
</dbReference>
<proteinExistence type="predicted"/>
<sequence length="175" mass="17951">MAAPGGAGAAAVFCVFLLATSVATDPTVAPIMPPNGPPTNRPTSAPSRASLLRNRGSHLVQPVSFSHKPQRREGAGRGGDGGGKILSTSTSKSPTLLSASSRTAAISSSVTSPSGWGSMWSPPLLRLTISTCLSRTRSSASWYRGQLQGCACSTFSISSSTAFPSSSSPRVSRVW</sequence>
<feature type="chain" id="PRO_5021456959" evidence="2">
    <location>
        <begin position="25"/>
        <end position="175"/>
    </location>
</feature>
<accession>A0A4Z2GZ52</accession>
<reference evidence="3 4" key="1">
    <citation type="submission" date="2019-03" db="EMBL/GenBank/DDBJ databases">
        <title>First draft genome of Liparis tanakae, snailfish: a comprehensive survey of snailfish specific genes.</title>
        <authorList>
            <person name="Kim W."/>
            <person name="Song I."/>
            <person name="Jeong J.-H."/>
            <person name="Kim D."/>
            <person name="Kim S."/>
            <person name="Ryu S."/>
            <person name="Song J.Y."/>
            <person name="Lee S.K."/>
        </authorList>
    </citation>
    <scope>NUCLEOTIDE SEQUENCE [LARGE SCALE GENOMIC DNA]</scope>
    <source>
        <tissue evidence="3">Muscle</tissue>
    </source>
</reference>